<feature type="transmembrane region" description="Helical" evidence="1">
    <location>
        <begin position="152"/>
        <end position="170"/>
    </location>
</feature>
<evidence type="ECO:0000313" key="3">
    <source>
        <dbReference type="Proteomes" id="UP001163203"/>
    </source>
</evidence>
<dbReference type="RefSeq" id="WP_268754090.1">
    <property type="nucleotide sequence ID" value="NZ_CP113836.1"/>
</dbReference>
<keyword evidence="3" id="KW-1185">Reference proteome</keyword>
<sequence>MKRVGVAMAAAVAVALGLAFTLGLLGGTPRGAGDNGDGYRLFCGAGLVPATPTHTANWRGGVVLDFDRGAPCADPQPSSAGTILKAAAGGHGPFSLTTLGWTYVLLVFLVTLLAAWAVQAHGSRRLLFLLPPAAPLLEPPFARFFLSTFGEPAGLFGAYTMLCGVAVIAATRVEDGVARLAALVLVGAGGVVAGLAKIGFLPLLVMAVLVCAVTGARLGHGRWWTARLIGPALAVMLALEAIVPVRASLAWQDRHFAEANAVNVVYTLALVDLPGSAPALGLPAAAQDKAGDGYFPKGPDAQAGGEVVRSDPHGIRNKVWTMLFERPAVLARVTGIAMEATYDRGLTYLPDQPWTPASTPPVSTAAADNGVGFGAGVLQHWAAEVSLPGWPSLLVLIGMAAGVVALVRRRGRYGLVPGIAAASALGVAAMTVLGDGYFELAKHVWLAGYLLDVTALSLGIVLVPALVRARARTATGETATPAIGLPGQGPRQGPPR</sequence>
<dbReference type="EMBL" id="CP113836">
    <property type="protein sequence ID" value="WAL63846.1"/>
    <property type="molecule type" value="Genomic_DNA"/>
</dbReference>
<feature type="transmembrane region" description="Helical" evidence="1">
    <location>
        <begin position="446"/>
        <end position="467"/>
    </location>
</feature>
<reference evidence="2" key="1">
    <citation type="submission" date="2022-11" db="EMBL/GenBank/DDBJ databases">
        <authorList>
            <person name="Mo P."/>
        </authorList>
    </citation>
    <scope>NUCLEOTIDE SEQUENCE</scope>
    <source>
        <strain evidence="2">HUAS 11-8</strain>
    </source>
</reference>
<organism evidence="2 3">
    <name type="scientific">Amycolatopsis cynarae</name>
    <dbReference type="NCBI Taxonomy" id="2995223"/>
    <lineage>
        <taxon>Bacteria</taxon>
        <taxon>Bacillati</taxon>
        <taxon>Actinomycetota</taxon>
        <taxon>Actinomycetes</taxon>
        <taxon>Pseudonocardiales</taxon>
        <taxon>Pseudonocardiaceae</taxon>
        <taxon>Amycolatopsis</taxon>
    </lineage>
</organism>
<dbReference type="Proteomes" id="UP001163203">
    <property type="component" value="Chromosome"/>
</dbReference>
<feature type="transmembrane region" description="Helical" evidence="1">
    <location>
        <begin position="126"/>
        <end position="146"/>
    </location>
</feature>
<feature type="transmembrane region" description="Helical" evidence="1">
    <location>
        <begin position="100"/>
        <end position="119"/>
    </location>
</feature>
<feature type="transmembrane region" description="Helical" evidence="1">
    <location>
        <begin position="199"/>
        <end position="216"/>
    </location>
</feature>
<keyword evidence="1" id="KW-1133">Transmembrane helix</keyword>
<keyword evidence="1" id="KW-0812">Transmembrane</keyword>
<gene>
    <name evidence="2" type="ORF">ORV05_22985</name>
</gene>
<name>A0ABY7AV82_9PSEU</name>
<protein>
    <submittedName>
        <fullName evidence="2">Uncharacterized protein</fullName>
    </submittedName>
</protein>
<evidence type="ECO:0000256" key="1">
    <source>
        <dbReference type="SAM" id="Phobius"/>
    </source>
</evidence>
<proteinExistence type="predicted"/>
<feature type="transmembrane region" description="Helical" evidence="1">
    <location>
        <begin position="177"/>
        <end position="193"/>
    </location>
</feature>
<feature type="transmembrane region" description="Helical" evidence="1">
    <location>
        <begin position="389"/>
        <end position="407"/>
    </location>
</feature>
<feature type="transmembrane region" description="Helical" evidence="1">
    <location>
        <begin position="414"/>
        <end position="434"/>
    </location>
</feature>
<accession>A0ABY7AV82</accession>
<evidence type="ECO:0000313" key="2">
    <source>
        <dbReference type="EMBL" id="WAL63846.1"/>
    </source>
</evidence>
<keyword evidence="1" id="KW-0472">Membrane</keyword>
<feature type="transmembrane region" description="Helical" evidence="1">
    <location>
        <begin position="228"/>
        <end position="247"/>
    </location>
</feature>